<evidence type="ECO:0000313" key="3">
    <source>
        <dbReference type="Proteomes" id="UP001176941"/>
    </source>
</evidence>
<feature type="region of interest" description="Disordered" evidence="1">
    <location>
        <begin position="51"/>
        <end position="70"/>
    </location>
</feature>
<dbReference type="Proteomes" id="UP001176941">
    <property type="component" value="Chromosome 25"/>
</dbReference>
<evidence type="ECO:0000256" key="1">
    <source>
        <dbReference type="SAM" id="MobiDB-lite"/>
    </source>
</evidence>
<reference evidence="2" key="1">
    <citation type="submission" date="2023-04" db="EMBL/GenBank/DDBJ databases">
        <authorList>
            <consortium name="ELIXIR-Norway"/>
        </authorList>
    </citation>
    <scope>NUCLEOTIDE SEQUENCE [LARGE SCALE GENOMIC DNA]</scope>
</reference>
<organism evidence="2 3">
    <name type="scientific">Rangifer tarandus platyrhynchus</name>
    <name type="common">Svalbard reindeer</name>
    <dbReference type="NCBI Taxonomy" id="3082113"/>
    <lineage>
        <taxon>Eukaryota</taxon>
        <taxon>Metazoa</taxon>
        <taxon>Chordata</taxon>
        <taxon>Craniata</taxon>
        <taxon>Vertebrata</taxon>
        <taxon>Euteleostomi</taxon>
        <taxon>Mammalia</taxon>
        <taxon>Eutheria</taxon>
        <taxon>Laurasiatheria</taxon>
        <taxon>Artiodactyla</taxon>
        <taxon>Ruminantia</taxon>
        <taxon>Pecora</taxon>
        <taxon>Cervidae</taxon>
        <taxon>Odocoileinae</taxon>
        <taxon>Rangifer</taxon>
    </lineage>
</organism>
<protein>
    <submittedName>
        <fullName evidence="2">Uncharacterized protein</fullName>
    </submittedName>
</protein>
<sequence>CHLKRRSPARGACSSTPVLRTLTCPVLGPWAPSLIIVERLRRVGAASWCSRGCPGASLQQRSSLSARGLS</sequence>
<dbReference type="EMBL" id="OX459961">
    <property type="protein sequence ID" value="CAI9165793.1"/>
    <property type="molecule type" value="Genomic_DNA"/>
</dbReference>
<proteinExistence type="predicted"/>
<keyword evidence="3" id="KW-1185">Reference proteome</keyword>
<feature type="compositionally biased region" description="Polar residues" evidence="1">
    <location>
        <begin position="57"/>
        <end position="70"/>
    </location>
</feature>
<evidence type="ECO:0000313" key="2">
    <source>
        <dbReference type="EMBL" id="CAI9165793.1"/>
    </source>
</evidence>
<gene>
    <name evidence="2" type="ORF">MRATA1EN1_LOCUS14755</name>
</gene>
<name>A0ABN8YWQ8_RANTA</name>
<feature type="non-terminal residue" evidence="2">
    <location>
        <position position="1"/>
    </location>
</feature>
<accession>A0ABN8YWQ8</accession>
<feature type="non-terminal residue" evidence="2">
    <location>
        <position position="70"/>
    </location>
</feature>